<reference evidence="3 4" key="1">
    <citation type="journal article" date="2012" name="Genome Biol.">
        <title>Genome and low-iron response of an oceanic diatom adapted to chronic iron limitation.</title>
        <authorList>
            <person name="Lommer M."/>
            <person name="Specht M."/>
            <person name="Roy A.S."/>
            <person name="Kraemer L."/>
            <person name="Andreson R."/>
            <person name="Gutowska M.A."/>
            <person name="Wolf J."/>
            <person name="Bergner S.V."/>
            <person name="Schilhabel M.B."/>
            <person name="Klostermeier U.C."/>
            <person name="Beiko R.G."/>
            <person name="Rosenstiel P."/>
            <person name="Hippler M."/>
            <person name="Laroche J."/>
        </authorList>
    </citation>
    <scope>NUCLEOTIDE SEQUENCE [LARGE SCALE GENOMIC DNA]</scope>
    <source>
        <strain evidence="3 4">CCMP1005</strain>
    </source>
</reference>
<evidence type="ECO:0000256" key="2">
    <source>
        <dbReference type="SAM" id="SignalP"/>
    </source>
</evidence>
<gene>
    <name evidence="3" type="ORF">THAOC_01272</name>
</gene>
<sequence>MNRSTSLLLSAAFVVAFTTTECHAFQTNHLGAIGLPRTLPKQNTKPSAGSTAMFMATQSPPPSSQIETNGIKDPSTLLSAQDDRTQQLGFLAIFSSVILGSIGFIALYDQLEILLPPSIFQPFYTILPYVLSTAFLAAGTSHFVIEDTFVAFVPPKGSWGGLWQAPAPFSETLGLSYAEYHNRWSGLAEIAASISLIATTFHLAELGPYPAMAMYLLTGAVTPANIYMYTHDPVVPRIPALPYPWGHVGRGVLQMALLGVFFKLGVHSM</sequence>
<evidence type="ECO:0000256" key="1">
    <source>
        <dbReference type="SAM" id="Phobius"/>
    </source>
</evidence>
<protein>
    <recommendedName>
        <fullName evidence="5">EXPERA domain-containing protein</fullName>
    </recommendedName>
</protein>
<dbReference type="eggNOG" id="ENOG502S5TX">
    <property type="taxonomic scope" value="Eukaryota"/>
</dbReference>
<evidence type="ECO:0008006" key="5">
    <source>
        <dbReference type="Google" id="ProtNLM"/>
    </source>
</evidence>
<dbReference type="Proteomes" id="UP000266841">
    <property type="component" value="Unassembled WGS sequence"/>
</dbReference>
<proteinExistence type="predicted"/>
<dbReference type="OrthoDB" id="533393at2759"/>
<keyword evidence="4" id="KW-1185">Reference proteome</keyword>
<comment type="caution">
    <text evidence="3">The sequence shown here is derived from an EMBL/GenBank/DDBJ whole genome shotgun (WGS) entry which is preliminary data.</text>
</comment>
<dbReference type="EMBL" id="AGNL01001541">
    <property type="protein sequence ID" value="EJK76935.1"/>
    <property type="molecule type" value="Genomic_DNA"/>
</dbReference>
<feature type="transmembrane region" description="Helical" evidence="1">
    <location>
        <begin position="123"/>
        <end position="145"/>
    </location>
</feature>
<feature type="transmembrane region" description="Helical" evidence="1">
    <location>
        <begin position="88"/>
        <end position="111"/>
    </location>
</feature>
<dbReference type="PANTHER" id="PTHR36974:SF1">
    <property type="entry name" value="DOXX FAMILY MEMBRANE PROTEIN"/>
    <property type="match status" value="1"/>
</dbReference>
<keyword evidence="2" id="KW-0732">Signal</keyword>
<feature type="chain" id="PRO_5003838493" description="EXPERA domain-containing protein" evidence="2">
    <location>
        <begin position="25"/>
        <end position="269"/>
    </location>
</feature>
<name>K0THJ7_THAOC</name>
<keyword evidence="1" id="KW-0812">Transmembrane</keyword>
<keyword evidence="1" id="KW-1133">Transmembrane helix</keyword>
<feature type="signal peptide" evidence="2">
    <location>
        <begin position="1"/>
        <end position="24"/>
    </location>
</feature>
<organism evidence="3 4">
    <name type="scientific">Thalassiosira oceanica</name>
    <name type="common">Marine diatom</name>
    <dbReference type="NCBI Taxonomy" id="159749"/>
    <lineage>
        <taxon>Eukaryota</taxon>
        <taxon>Sar</taxon>
        <taxon>Stramenopiles</taxon>
        <taxon>Ochrophyta</taxon>
        <taxon>Bacillariophyta</taxon>
        <taxon>Coscinodiscophyceae</taxon>
        <taxon>Thalassiosirophycidae</taxon>
        <taxon>Thalassiosirales</taxon>
        <taxon>Thalassiosiraceae</taxon>
        <taxon>Thalassiosira</taxon>
    </lineage>
</organism>
<keyword evidence="1" id="KW-0472">Membrane</keyword>
<accession>K0THJ7</accession>
<dbReference type="PANTHER" id="PTHR36974">
    <property type="entry name" value="MEMBRANE PROTEIN-RELATED"/>
    <property type="match status" value="1"/>
</dbReference>
<evidence type="ECO:0000313" key="3">
    <source>
        <dbReference type="EMBL" id="EJK76935.1"/>
    </source>
</evidence>
<dbReference type="AlphaFoldDB" id="K0THJ7"/>
<evidence type="ECO:0000313" key="4">
    <source>
        <dbReference type="Proteomes" id="UP000266841"/>
    </source>
</evidence>